<dbReference type="AlphaFoldDB" id="A0A9D5M5F9"/>
<evidence type="ECO:0000256" key="1">
    <source>
        <dbReference type="HAMAP-Rule" id="MF_01503"/>
    </source>
</evidence>
<comment type="caution">
    <text evidence="3">The sequence shown here is derived from an EMBL/GenBank/DDBJ whole genome shotgun (WGS) entry which is preliminary data.</text>
</comment>
<dbReference type="RefSeq" id="WP_226392346.1">
    <property type="nucleotide sequence ID" value="NZ_JADCKB010000007.1"/>
</dbReference>
<dbReference type="Pfam" id="PF04025">
    <property type="entry name" value="RemA-like"/>
    <property type="match status" value="1"/>
</dbReference>
<dbReference type="PANTHER" id="PTHR38449:SF1">
    <property type="entry name" value="REGULATORY PROTEIN SSL2874-RELATED"/>
    <property type="match status" value="1"/>
</dbReference>
<proteinExistence type="inferred from homology"/>
<organism evidence="3 4">
    <name type="scientific">Ructibacterium gallinarum</name>
    <dbReference type="NCBI Taxonomy" id="2779355"/>
    <lineage>
        <taxon>Bacteria</taxon>
        <taxon>Bacillati</taxon>
        <taxon>Bacillota</taxon>
        <taxon>Clostridia</taxon>
        <taxon>Eubacteriales</taxon>
        <taxon>Oscillospiraceae</taxon>
        <taxon>Ructibacterium</taxon>
    </lineage>
</organism>
<accession>A0A9D5M5F9</accession>
<comment type="similarity">
    <text evidence="1">Belongs to the RemA family.</text>
</comment>
<keyword evidence="4" id="KW-1185">Reference proteome</keyword>
<dbReference type="PANTHER" id="PTHR38449">
    <property type="entry name" value="REGULATORY PROTEIN TM_1690-RELATED"/>
    <property type="match status" value="1"/>
</dbReference>
<dbReference type="EMBL" id="JADCKB010000007">
    <property type="protein sequence ID" value="MBE5039782.1"/>
    <property type="molecule type" value="Genomic_DNA"/>
</dbReference>
<gene>
    <name evidence="3" type="ORF">INF28_04805</name>
</gene>
<sequence length="91" mass="9858">MKLINVGFGNIVSGDRVIAIVSPDSAPIKRIVQESKDKGLLIDATCGRRTRAVIITDSDHVILSAIQTETIAGRAEPKDDEPREDTAEDED</sequence>
<feature type="compositionally biased region" description="Basic and acidic residues" evidence="2">
    <location>
        <begin position="75"/>
        <end position="85"/>
    </location>
</feature>
<protein>
    <recommendedName>
        <fullName evidence="1">Putative regulatory protein INF28_04805</fullName>
    </recommendedName>
</protein>
<evidence type="ECO:0000256" key="2">
    <source>
        <dbReference type="SAM" id="MobiDB-lite"/>
    </source>
</evidence>
<reference evidence="3" key="1">
    <citation type="submission" date="2020-10" db="EMBL/GenBank/DDBJ databases">
        <title>ChiBAC.</title>
        <authorList>
            <person name="Zenner C."/>
            <person name="Hitch T.C.A."/>
            <person name="Clavel T."/>
        </authorList>
    </citation>
    <scope>NUCLEOTIDE SEQUENCE</scope>
    <source>
        <strain evidence="3">DSM 107454</strain>
    </source>
</reference>
<evidence type="ECO:0000313" key="4">
    <source>
        <dbReference type="Proteomes" id="UP000806542"/>
    </source>
</evidence>
<dbReference type="InterPro" id="IPR007169">
    <property type="entry name" value="RemA-like"/>
</dbReference>
<name>A0A9D5M5F9_9FIRM</name>
<dbReference type="NCBIfam" id="NF003315">
    <property type="entry name" value="PRK04323.1"/>
    <property type="match status" value="1"/>
</dbReference>
<evidence type="ECO:0000313" key="3">
    <source>
        <dbReference type="EMBL" id="MBE5039782.1"/>
    </source>
</evidence>
<feature type="region of interest" description="Disordered" evidence="2">
    <location>
        <begin position="69"/>
        <end position="91"/>
    </location>
</feature>
<dbReference type="Proteomes" id="UP000806542">
    <property type="component" value="Unassembled WGS sequence"/>
</dbReference>
<dbReference type="HAMAP" id="MF_01503">
    <property type="entry name" value="RemA"/>
    <property type="match status" value="1"/>
</dbReference>